<feature type="non-terminal residue" evidence="1">
    <location>
        <position position="105"/>
    </location>
</feature>
<dbReference type="InterPro" id="IPR032675">
    <property type="entry name" value="LRR_dom_sf"/>
</dbReference>
<dbReference type="AlphaFoldDB" id="A0A1B6EQL7"/>
<accession>A0A1B6EQL7</accession>
<dbReference type="EMBL" id="GECZ01029581">
    <property type="protein sequence ID" value="JAS40188.1"/>
    <property type="molecule type" value="Transcribed_RNA"/>
</dbReference>
<proteinExistence type="predicted"/>
<feature type="non-terminal residue" evidence="1">
    <location>
        <position position="1"/>
    </location>
</feature>
<dbReference type="PROSITE" id="PS51450">
    <property type="entry name" value="LRR"/>
    <property type="match status" value="1"/>
</dbReference>
<protein>
    <recommendedName>
        <fullName evidence="2">U2A'/phosphoprotein 32 family A C-terminal domain-containing protein</fullName>
    </recommendedName>
</protein>
<dbReference type="InterPro" id="IPR001611">
    <property type="entry name" value="Leu-rich_rpt"/>
</dbReference>
<dbReference type="SUPFAM" id="SSF52075">
    <property type="entry name" value="Outer arm dynein light chain 1"/>
    <property type="match status" value="1"/>
</dbReference>
<name>A0A1B6EQL7_9HEMI</name>
<evidence type="ECO:0008006" key="2">
    <source>
        <dbReference type="Google" id="ProtNLM"/>
    </source>
</evidence>
<gene>
    <name evidence="1" type="ORF">g.44653</name>
</gene>
<reference evidence="1" key="1">
    <citation type="submission" date="2015-11" db="EMBL/GenBank/DDBJ databases">
        <title>De novo transcriptome assembly of four potential Pierce s Disease insect vectors from Arizona vineyards.</title>
        <authorList>
            <person name="Tassone E.E."/>
        </authorList>
    </citation>
    <scope>NUCLEOTIDE SEQUENCE</scope>
</reference>
<dbReference type="Gene3D" id="3.80.10.10">
    <property type="entry name" value="Ribonuclease Inhibitor"/>
    <property type="match status" value="1"/>
</dbReference>
<evidence type="ECO:0000313" key="1">
    <source>
        <dbReference type="EMBL" id="JAS40188.1"/>
    </source>
</evidence>
<organism evidence="1">
    <name type="scientific">Cuerna arida</name>
    <dbReference type="NCBI Taxonomy" id="1464854"/>
    <lineage>
        <taxon>Eukaryota</taxon>
        <taxon>Metazoa</taxon>
        <taxon>Ecdysozoa</taxon>
        <taxon>Arthropoda</taxon>
        <taxon>Hexapoda</taxon>
        <taxon>Insecta</taxon>
        <taxon>Pterygota</taxon>
        <taxon>Neoptera</taxon>
        <taxon>Paraneoptera</taxon>
        <taxon>Hemiptera</taxon>
        <taxon>Auchenorrhyncha</taxon>
        <taxon>Membracoidea</taxon>
        <taxon>Cicadellidae</taxon>
        <taxon>Cicadellinae</taxon>
        <taxon>Proconiini</taxon>
        <taxon>Cuerna</taxon>
    </lineage>
</organism>
<sequence>ITAIPSLVSNLVSLKLLSLRNNQLKDVCNEICSLTKLKDLQIEGNPLTDKRFLRIVEKCQQKLLFDFLRRRNKEALNEPSEIEKAIQVANLTLESKKFKVKVSRF</sequence>